<evidence type="ECO:0000256" key="1">
    <source>
        <dbReference type="ARBA" id="ARBA00004173"/>
    </source>
</evidence>
<dbReference type="GO" id="GO:0003735">
    <property type="term" value="F:structural constituent of ribosome"/>
    <property type="evidence" value="ECO:0007669"/>
    <property type="project" value="InterPro"/>
</dbReference>
<proteinExistence type="inferred from homology"/>
<comment type="subcellular location">
    <subcellularLocation>
        <location evidence="1">Mitochondrion</location>
    </subcellularLocation>
</comment>
<evidence type="ECO:0000256" key="2">
    <source>
        <dbReference type="ARBA" id="ARBA00010152"/>
    </source>
</evidence>
<keyword evidence="4" id="KW-0689">Ribosomal protein</keyword>
<dbReference type="STRING" id="32264.T1K5X8"/>
<dbReference type="EMBL" id="CAEY01001591">
    <property type="status" value="NOT_ANNOTATED_CDS"/>
    <property type="molecule type" value="Genomic_DNA"/>
</dbReference>
<dbReference type="eggNOG" id="KOG4756">
    <property type="taxonomic scope" value="Eukaryota"/>
</dbReference>
<accession>T1K5X8</accession>
<dbReference type="OrthoDB" id="408933at2759"/>
<comment type="similarity">
    <text evidence="2">Belongs to the mitochondrion-specific ribosomal protein mL41 family.</text>
</comment>
<dbReference type="PANTHER" id="PTHR21338">
    <property type="entry name" value="MITOCHONDRIAL RIBOSOMAL PROTEIN L41"/>
    <property type="match status" value="1"/>
</dbReference>
<dbReference type="GO" id="GO:0005762">
    <property type="term" value="C:mitochondrial large ribosomal subunit"/>
    <property type="evidence" value="ECO:0007669"/>
    <property type="project" value="InterPro"/>
</dbReference>
<dbReference type="OMA" id="YVREMEP"/>
<evidence type="ECO:0008006" key="9">
    <source>
        <dbReference type="Google" id="ProtNLM"/>
    </source>
</evidence>
<dbReference type="HOGENOM" id="CLU_136410_0_0_1"/>
<evidence type="ECO:0000256" key="3">
    <source>
        <dbReference type="ARBA" id="ARBA00022946"/>
    </source>
</evidence>
<evidence type="ECO:0000256" key="6">
    <source>
        <dbReference type="ARBA" id="ARBA00023274"/>
    </source>
</evidence>
<keyword evidence="5" id="KW-0496">Mitochondrion</keyword>
<dbReference type="GO" id="GO:0006412">
    <property type="term" value="P:translation"/>
    <property type="evidence" value="ECO:0007669"/>
    <property type="project" value="TreeGrafter"/>
</dbReference>
<keyword evidence="6" id="KW-0687">Ribonucleoprotein</keyword>
<evidence type="ECO:0000313" key="7">
    <source>
        <dbReference type="EnsemblMetazoa" id="tetur05g07890.1"/>
    </source>
</evidence>
<evidence type="ECO:0000256" key="5">
    <source>
        <dbReference type="ARBA" id="ARBA00023128"/>
    </source>
</evidence>
<protein>
    <recommendedName>
        <fullName evidence="9">39S ribosomal protein L41, mitochondrial</fullName>
    </recommendedName>
</protein>
<sequence length="171" mass="20120">MLIIPKRGFHLSTVNCKSLKNFSKFPIPNVRNAYEPKRIPKRLFEDFYNYPISRDPLGIRWPGYWFKRKFVYVKEMEPELVVPDLNGFNLKPYVSYRVPKIENNKLTAEELFKLTYGNKIIEASMNGEKVEVSFKPEDSEAAKLKHLQTGADMFCSRIADMEEEDEEEDEK</sequence>
<dbReference type="Pfam" id="PF09809">
    <property type="entry name" value="MRP-L27"/>
    <property type="match status" value="1"/>
</dbReference>
<reference evidence="7" key="2">
    <citation type="submission" date="2015-06" db="UniProtKB">
        <authorList>
            <consortium name="EnsemblMetazoa"/>
        </authorList>
    </citation>
    <scope>IDENTIFICATION</scope>
</reference>
<name>T1K5X8_TETUR</name>
<dbReference type="Proteomes" id="UP000015104">
    <property type="component" value="Unassembled WGS sequence"/>
</dbReference>
<gene>
    <name evidence="7" type="primary">107360800</name>
</gene>
<evidence type="ECO:0000313" key="8">
    <source>
        <dbReference type="Proteomes" id="UP000015104"/>
    </source>
</evidence>
<dbReference type="EnsemblMetazoa" id="tetur05g07890.1">
    <property type="protein sequence ID" value="tetur05g07890.1"/>
    <property type="gene ID" value="tetur05g07890"/>
</dbReference>
<dbReference type="AlphaFoldDB" id="T1K5X8"/>
<keyword evidence="3" id="KW-0809">Transit peptide</keyword>
<dbReference type="InterPro" id="IPR019189">
    <property type="entry name" value="Ribosomal_mL41"/>
</dbReference>
<dbReference type="PANTHER" id="PTHR21338:SF0">
    <property type="entry name" value="LARGE RIBOSOMAL SUBUNIT PROTEIN ML41"/>
    <property type="match status" value="1"/>
</dbReference>
<organism evidence="7 8">
    <name type="scientific">Tetranychus urticae</name>
    <name type="common">Two-spotted spider mite</name>
    <dbReference type="NCBI Taxonomy" id="32264"/>
    <lineage>
        <taxon>Eukaryota</taxon>
        <taxon>Metazoa</taxon>
        <taxon>Ecdysozoa</taxon>
        <taxon>Arthropoda</taxon>
        <taxon>Chelicerata</taxon>
        <taxon>Arachnida</taxon>
        <taxon>Acari</taxon>
        <taxon>Acariformes</taxon>
        <taxon>Trombidiformes</taxon>
        <taxon>Prostigmata</taxon>
        <taxon>Eleutherengona</taxon>
        <taxon>Raphignathae</taxon>
        <taxon>Tetranychoidea</taxon>
        <taxon>Tetranychidae</taxon>
        <taxon>Tetranychus</taxon>
    </lineage>
</organism>
<evidence type="ECO:0000256" key="4">
    <source>
        <dbReference type="ARBA" id="ARBA00022980"/>
    </source>
</evidence>
<dbReference type="KEGG" id="tut:107360800"/>
<reference evidence="8" key="1">
    <citation type="submission" date="2011-08" db="EMBL/GenBank/DDBJ databases">
        <authorList>
            <person name="Rombauts S."/>
        </authorList>
    </citation>
    <scope>NUCLEOTIDE SEQUENCE</scope>
    <source>
        <strain evidence="8">London</strain>
    </source>
</reference>
<keyword evidence="8" id="KW-1185">Reference proteome</keyword>